<comment type="caution">
    <text evidence="7">The sequence shown here is derived from an EMBL/GenBank/DDBJ whole genome shotgun (WGS) entry which is preliminary data.</text>
</comment>
<keyword evidence="3 5" id="KW-0687">Ribonucleoprotein</keyword>
<comment type="function">
    <text evidence="5">One of the primary rRNA binding proteins, this protein initially binds near the 5'-end of the 23S rRNA. It is important during the early stages of 50S assembly. It makes multiple contacts with different domains of the 23S rRNA in the assembled 50S subunit and ribosome.</text>
</comment>
<evidence type="ECO:0000256" key="5">
    <source>
        <dbReference type="HAMAP-Rule" id="MF_01328"/>
    </source>
</evidence>
<name>A0A1F6LLD4_9BACT</name>
<evidence type="ECO:0000313" key="7">
    <source>
        <dbReference type="EMBL" id="OGH60198.1"/>
    </source>
</evidence>
<comment type="subunit">
    <text evidence="5">Part of the 50S ribosomal subunit.</text>
</comment>
<evidence type="ECO:0000256" key="3">
    <source>
        <dbReference type="ARBA" id="ARBA00023274"/>
    </source>
</evidence>
<keyword evidence="2 5" id="KW-0689">Ribosomal protein</keyword>
<evidence type="ECO:0000256" key="6">
    <source>
        <dbReference type="SAM" id="MobiDB-lite"/>
    </source>
</evidence>
<dbReference type="InterPro" id="IPR002136">
    <property type="entry name" value="Ribosomal_uL4"/>
</dbReference>
<dbReference type="InterPro" id="IPR013005">
    <property type="entry name" value="Ribosomal_uL4-like"/>
</dbReference>
<dbReference type="GO" id="GO:0003735">
    <property type="term" value="F:structural constituent of ribosome"/>
    <property type="evidence" value="ECO:0007669"/>
    <property type="project" value="InterPro"/>
</dbReference>
<accession>A0A1F6LLD4</accession>
<sequence>MAKVAIYNDRGKENGSLELDDNIFGLKSKMAVIHQVYLALMANAREPWAHAIDKSEVSGGGKKPWKQKGTGRARHGSIRSPIWRGGGATFGPLNTRNYKQKINKKTKKTAVKMCLSDKVQTSKFIVLENLVVDGKTKTMATLRAALPGLGKTTLLLASKNDEALKRAVNNIPKLDIQTASDVNVIDLLHHQYIITTKDGVKELENRLVK</sequence>
<dbReference type="PANTHER" id="PTHR10746">
    <property type="entry name" value="50S RIBOSOMAL PROTEIN L4"/>
    <property type="match status" value="1"/>
</dbReference>
<keyword evidence="5" id="KW-0699">rRNA-binding</keyword>
<proteinExistence type="inferred from homology"/>
<dbReference type="SUPFAM" id="SSF52166">
    <property type="entry name" value="Ribosomal protein L4"/>
    <property type="match status" value="1"/>
</dbReference>
<feature type="region of interest" description="Disordered" evidence="6">
    <location>
        <begin position="54"/>
        <end position="78"/>
    </location>
</feature>
<keyword evidence="5" id="KW-0694">RNA-binding</keyword>
<dbReference type="Pfam" id="PF00573">
    <property type="entry name" value="Ribosomal_L4"/>
    <property type="match status" value="1"/>
</dbReference>
<dbReference type="EMBL" id="MFPS01000002">
    <property type="protein sequence ID" value="OGH60198.1"/>
    <property type="molecule type" value="Genomic_DNA"/>
</dbReference>
<protein>
    <recommendedName>
        <fullName evidence="4 5">Large ribosomal subunit protein uL4</fullName>
    </recommendedName>
</protein>
<evidence type="ECO:0000256" key="2">
    <source>
        <dbReference type="ARBA" id="ARBA00022980"/>
    </source>
</evidence>
<dbReference type="GO" id="GO:0006412">
    <property type="term" value="P:translation"/>
    <property type="evidence" value="ECO:0007669"/>
    <property type="project" value="UniProtKB-UniRule"/>
</dbReference>
<gene>
    <name evidence="5" type="primary">rplD</name>
    <name evidence="7" type="ORF">A2725_04825</name>
</gene>
<dbReference type="GO" id="GO:1990904">
    <property type="term" value="C:ribonucleoprotein complex"/>
    <property type="evidence" value="ECO:0007669"/>
    <property type="project" value="UniProtKB-KW"/>
</dbReference>
<dbReference type="NCBIfam" id="TIGR03953">
    <property type="entry name" value="rplD_bact"/>
    <property type="match status" value="1"/>
</dbReference>
<dbReference type="Gene3D" id="3.40.1370.10">
    <property type="match status" value="1"/>
</dbReference>
<dbReference type="GO" id="GO:0019843">
    <property type="term" value="F:rRNA binding"/>
    <property type="evidence" value="ECO:0007669"/>
    <property type="project" value="UniProtKB-UniRule"/>
</dbReference>
<evidence type="ECO:0000256" key="1">
    <source>
        <dbReference type="ARBA" id="ARBA00010528"/>
    </source>
</evidence>
<dbReference type="InterPro" id="IPR023574">
    <property type="entry name" value="Ribosomal_uL4_dom_sf"/>
</dbReference>
<reference evidence="7 8" key="1">
    <citation type="journal article" date="2016" name="Nat. Commun.">
        <title>Thousands of microbial genomes shed light on interconnected biogeochemical processes in an aquifer system.</title>
        <authorList>
            <person name="Anantharaman K."/>
            <person name="Brown C.T."/>
            <person name="Hug L.A."/>
            <person name="Sharon I."/>
            <person name="Castelle C.J."/>
            <person name="Probst A.J."/>
            <person name="Thomas B.C."/>
            <person name="Singh A."/>
            <person name="Wilkins M.J."/>
            <person name="Karaoz U."/>
            <person name="Brodie E.L."/>
            <person name="Williams K.H."/>
            <person name="Hubbard S.S."/>
            <person name="Banfield J.F."/>
        </authorList>
    </citation>
    <scope>NUCLEOTIDE SEQUENCE [LARGE SCALE GENOMIC DNA]</scope>
</reference>
<evidence type="ECO:0000313" key="8">
    <source>
        <dbReference type="Proteomes" id="UP000177067"/>
    </source>
</evidence>
<dbReference type="PANTHER" id="PTHR10746:SF6">
    <property type="entry name" value="LARGE RIBOSOMAL SUBUNIT PROTEIN UL4M"/>
    <property type="match status" value="1"/>
</dbReference>
<dbReference type="HAMAP" id="MF_01328_B">
    <property type="entry name" value="Ribosomal_uL4_B"/>
    <property type="match status" value="1"/>
</dbReference>
<dbReference type="GO" id="GO:0005840">
    <property type="term" value="C:ribosome"/>
    <property type="evidence" value="ECO:0007669"/>
    <property type="project" value="UniProtKB-KW"/>
</dbReference>
<organism evidence="7 8">
    <name type="scientific">Candidatus Magasanikbacteria bacterium RIFCSPHIGHO2_01_FULL_33_34</name>
    <dbReference type="NCBI Taxonomy" id="1798671"/>
    <lineage>
        <taxon>Bacteria</taxon>
        <taxon>Candidatus Magasanikiibacteriota</taxon>
    </lineage>
</organism>
<dbReference type="AlphaFoldDB" id="A0A1F6LLD4"/>
<evidence type="ECO:0000256" key="4">
    <source>
        <dbReference type="ARBA" id="ARBA00035244"/>
    </source>
</evidence>
<dbReference type="Proteomes" id="UP000177067">
    <property type="component" value="Unassembled WGS sequence"/>
</dbReference>
<comment type="similarity">
    <text evidence="1 5">Belongs to the universal ribosomal protein uL4 family.</text>
</comment>
<feature type="compositionally biased region" description="Basic residues" evidence="6">
    <location>
        <begin position="63"/>
        <end position="77"/>
    </location>
</feature>
<comment type="function">
    <text evidence="5">Forms part of the polypeptide exit tunnel.</text>
</comment>